<proteinExistence type="predicted"/>
<keyword evidence="2" id="KW-1185">Reference proteome</keyword>
<protein>
    <submittedName>
        <fullName evidence="1">Peptidoglycan DD-metalloendopeptidase family protein</fullName>
    </submittedName>
</protein>
<dbReference type="EMBL" id="JAENHL010000006">
    <property type="protein sequence ID" value="MBK1866930.1"/>
    <property type="molecule type" value="Genomic_DNA"/>
</dbReference>
<reference evidence="1" key="1">
    <citation type="submission" date="2021-01" db="EMBL/GenBank/DDBJ databases">
        <authorList>
            <person name="Sun Q."/>
        </authorList>
    </citation>
    <scope>NUCLEOTIDE SEQUENCE</scope>
    <source>
        <strain evidence="1">YIM B02566</strain>
    </source>
</reference>
<organism evidence="1 2">
    <name type="scientific">Taklimakanibacter albus</name>
    <dbReference type="NCBI Taxonomy" id="2800327"/>
    <lineage>
        <taxon>Bacteria</taxon>
        <taxon>Pseudomonadati</taxon>
        <taxon>Pseudomonadota</taxon>
        <taxon>Alphaproteobacteria</taxon>
        <taxon>Hyphomicrobiales</taxon>
        <taxon>Aestuariivirgaceae</taxon>
        <taxon>Taklimakanibacter</taxon>
    </lineage>
</organism>
<accession>A0ACC5R2P1</accession>
<dbReference type="Proteomes" id="UP000616151">
    <property type="component" value="Unassembled WGS sequence"/>
</dbReference>
<gene>
    <name evidence="1" type="ORF">JHL16_11240</name>
</gene>
<evidence type="ECO:0000313" key="1">
    <source>
        <dbReference type="EMBL" id="MBK1866930.1"/>
    </source>
</evidence>
<name>A0ACC5R2P1_9HYPH</name>
<comment type="caution">
    <text evidence="1">The sequence shown here is derived from an EMBL/GenBank/DDBJ whole genome shotgun (WGS) entry which is preliminary data.</text>
</comment>
<sequence>MFPRFEHRSTKLSAASLGALLLLSSPSPLLAETQDAPPAQITFAWPIGGLAELGFGQPDGAGGRLQGILFGVRKDFTLRAAADGTALYAGPFRSYGSLLILDHGCGLNSILAGAQQLSVTIGQKVRRGEPVGSAATSTQNEVKIYFELRRNGIAIAPYLVMPPQGATTPRTVRCTGVKTDEAPVDPQTDQPAAETAPAPPEPASAPSAGKIVWTGKWPWPARGEILRAFKVDGNDGINIAVPEGTNVKAVENGIVIYAGDGLKDFGNTVLVRHEGGLVTVYGHLSELKKKRGENVRRGDVIGKSGKTGVAREPQLHFEVRKKSAPVDPAEYLRAP</sequence>
<evidence type="ECO:0000313" key="2">
    <source>
        <dbReference type="Proteomes" id="UP000616151"/>
    </source>
</evidence>